<dbReference type="Proteomes" id="UP000606172">
    <property type="component" value="Unassembled WGS sequence"/>
</dbReference>
<dbReference type="NCBIfam" id="TIGR03984">
    <property type="entry name" value="CRISPR-associated protein Csx19"/>
    <property type="match status" value="1"/>
</dbReference>
<dbReference type="RefSeq" id="WP_204022205.1">
    <property type="nucleotide sequence ID" value="NZ_BOOW01000008.1"/>
</dbReference>
<name>A0A919RC00_9ACTN</name>
<proteinExistence type="predicted"/>
<sequence>MTVLYSLAARGVSLPQLVESEVPDGACALLTAPSAYHVATVRNGECVTPIGPVDLTPVYEARFFTPDREVRWVESGSAVLLTEEERAPTPIFDRPLPALEAVQTIDGTYLIWGSVGVHTAGWASLRSNRTADPALPMAHAAKGDRVELRAKEYVVVDPEHGSAYVAEERLVGFAPHRANGAA</sequence>
<accession>A0A919RC00</accession>
<reference evidence="1" key="1">
    <citation type="submission" date="2021-01" db="EMBL/GenBank/DDBJ databases">
        <title>Whole genome shotgun sequence of Sinosporangium siamense NBRC 109515.</title>
        <authorList>
            <person name="Komaki H."/>
            <person name="Tamura T."/>
        </authorList>
    </citation>
    <scope>NUCLEOTIDE SEQUENCE</scope>
    <source>
        <strain evidence="1">NBRC 109515</strain>
    </source>
</reference>
<dbReference type="InterPro" id="IPR023815">
    <property type="entry name" value="CRISPR-assoc_Csx19"/>
</dbReference>
<organism evidence="1 2">
    <name type="scientific">Sinosporangium siamense</name>
    <dbReference type="NCBI Taxonomy" id="1367973"/>
    <lineage>
        <taxon>Bacteria</taxon>
        <taxon>Bacillati</taxon>
        <taxon>Actinomycetota</taxon>
        <taxon>Actinomycetes</taxon>
        <taxon>Streptosporangiales</taxon>
        <taxon>Streptosporangiaceae</taxon>
        <taxon>Sinosporangium</taxon>
    </lineage>
</organism>
<dbReference type="EMBL" id="BOOW01000008">
    <property type="protein sequence ID" value="GII91135.1"/>
    <property type="molecule type" value="Genomic_DNA"/>
</dbReference>
<evidence type="ECO:0000313" key="1">
    <source>
        <dbReference type="EMBL" id="GII91135.1"/>
    </source>
</evidence>
<gene>
    <name evidence="1" type="ORF">Ssi02_13660</name>
</gene>
<dbReference type="AlphaFoldDB" id="A0A919RC00"/>
<evidence type="ECO:0000313" key="2">
    <source>
        <dbReference type="Proteomes" id="UP000606172"/>
    </source>
</evidence>
<protein>
    <submittedName>
        <fullName evidence="1">Uncharacterized protein</fullName>
    </submittedName>
</protein>
<comment type="caution">
    <text evidence="1">The sequence shown here is derived from an EMBL/GenBank/DDBJ whole genome shotgun (WGS) entry which is preliminary data.</text>
</comment>
<keyword evidence="2" id="KW-1185">Reference proteome</keyword>